<dbReference type="OrthoDB" id="9800604at2"/>
<dbReference type="Gene3D" id="3.40.630.30">
    <property type="match status" value="1"/>
</dbReference>
<evidence type="ECO:0000256" key="1">
    <source>
        <dbReference type="SAM" id="MobiDB-lite"/>
    </source>
</evidence>
<sequence>MRIPIVRPILRPRPRPDRLFGAPSERGPGGVPPAHPRPGFEFPIRDGRLVFLSPVEVGDRPRLEAAFDLLSDRSRQYRFFRSSDRLSESELRYFTEVDQVDHVAWCALDTPDPPFDGLASGRMIRDRDDRRSAEVAVTVLDACQGLGLGTLLLGVLVLRARMLGIERLRAVALPENVVVRNWLSGLGWTIAREDALVEFALSTAPDPGPGTTLAARDRFDRLLGELRAPLRRCLSAGEGPGIDRPGGGPS</sequence>
<evidence type="ECO:0000313" key="3">
    <source>
        <dbReference type="EMBL" id="QDV36692.1"/>
    </source>
</evidence>
<protein>
    <submittedName>
        <fullName evidence="3">Acetyltransferase Pat</fullName>
        <ecNumber evidence="3">2.3.1.-</ecNumber>
    </submittedName>
</protein>
<feature type="domain" description="N-acetyltransferase" evidence="2">
    <location>
        <begin position="61"/>
        <end position="208"/>
    </location>
</feature>
<organism evidence="3 4">
    <name type="scientific">Tautonia plasticadhaerens</name>
    <dbReference type="NCBI Taxonomy" id="2527974"/>
    <lineage>
        <taxon>Bacteria</taxon>
        <taxon>Pseudomonadati</taxon>
        <taxon>Planctomycetota</taxon>
        <taxon>Planctomycetia</taxon>
        <taxon>Isosphaerales</taxon>
        <taxon>Isosphaeraceae</taxon>
        <taxon>Tautonia</taxon>
    </lineage>
</organism>
<reference evidence="3 4" key="1">
    <citation type="submission" date="2019-02" db="EMBL/GenBank/DDBJ databases">
        <title>Deep-cultivation of Planctomycetes and their phenomic and genomic characterization uncovers novel biology.</title>
        <authorList>
            <person name="Wiegand S."/>
            <person name="Jogler M."/>
            <person name="Boedeker C."/>
            <person name="Pinto D."/>
            <person name="Vollmers J."/>
            <person name="Rivas-Marin E."/>
            <person name="Kohn T."/>
            <person name="Peeters S.H."/>
            <person name="Heuer A."/>
            <person name="Rast P."/>
            <person name="Oberbeckmann S."/>
            <person name="Bunk B."/>
            <person name="Jeske O."/>
            <person name="Meyerdierks A."/>
            <person name="Storesund J.E."/>
            <person name="Kallscheuer N."/>
            <person name="Luecker S."/>
            <person name="Lage O.M."/>
            <person name="Pohl T."/>
            <person name="Merkel B.J."/>
            <person name="Hornburger P."/>
            <person name="Mueller R.-W."/>
            <person name="Bruemmer F."/>
            <person name="Labrenz M."/>
            <person name="Spormann A.M."/>
            <person name="Op den Camp H."/>
            <person name="Overmann J."/>
            <person name="Amann R."/>
            <person name="Jetten M.S.M."/>
            <person name="Mascher T."/>
            <person name="Medema M.H."/>
            <person name="Devos D.P."/>
            <person name="Kaster A.-K."/>
            <person name="Ovreas L."/>
            <person name="Rohde M."/>
            <person name="Galperin M.Y."/>
            <person name="Jogler C."/>
        </authorList>
    </citation>
    <scope>NUCLEOTIDE SEQUENCE [LARGE SCALE GENOMIC DNA]</scope>
    <source>
        <strain evidence="3 4">ElP</strain>
    </source>
</reference>
<gene>
    <name evidence="3" type="ORF">ElP_46210</name>
</gene>
<keyword evidence="3" id="KW-0012">Acyltransferase</keyword>
<evidence type="ECO:0000313" key="4">
    <source>
        <dbReference type="Proteomes" id="UP000317835"/>
    </source>
</evidence>
<dbReference type="RefSeq" id="WP_145273362.1">
    <property type="nucleotide sequence ID" value="NZ_CP036426.1"/>
</dbReference>
<accession>A0A518H783</accession>
<dbReference type="GO" id="GO:0016747">
    <property type="term" value="F:acyltransferase activity, transferring groups other than amino-acyl groups"/>
    <property type="evidence" value="ECO:0007669"/>
    <property type="project" value="InterPro"/>
</dbReference>
<dbReference type="AlphaFoldDB" id="A0A518H783"/>
<keyword evidence="3" id="KW-0808">Transferase</keyword>
<dbReference type="Proteomes" id="UP000317835">
    <property type="component" value="Chromosome"/>
</dbReference>
<keyword evidence="4" id="KW-1185">Reference proteome</keyword>
<dbReference type="SUPFAM" id="SSF55729">
    <property type="entry name" value="Acyl-CoA N-acyltransferases (Nat)"/>
    <property type="match status" value="1"/>
</dbReference>
<evidence type="ECO:0000259" key="2">
    <source>
        <dbReference type="PROSITE" id="PS51186"/>
    </source>
</evidence>
<feature type="region of interest" description="Disordered" evidence="1">
    <location>
        <begin position="13"/>
        <end position="34"/>
    </location>
</feature>
<dbReference type="KEGG" id="tpla:ElP_46210"/>
<proteinExistence type="predicted"/>
<name>A0A518H783_9BACT</name>
<dbReference type="InterPro" id="IPR000182">
    <property type="entry name" value="GNAT_dom"/>
</dbReference>
<dbReference type="EC" id="2.3.1.-" evidence="3"/>
<dbReference type="PROSITE" id="PS51186">
    <property type="entry name" value="GNAT"/>
    <property type="match status" value="1"/>
</dbReference>
<dbReference type="EMBL" id="CP036426">
    <property type="protein sequence ID" value="QDV36692.1"/>
    <property type="molecule type" value="Genomic_DNA"/>
</dbReference>
<dbReference type="InterPro" id="IPR016181">
    <property type="entry name" value="Acyl_CoA_acyltransferase"/>
</dbReference>